<organism evidence="1 2">
    <name type="scientific">Mycena albidolilacea</name>
    <dbReference type="NCBI Taxonomy" id="1033008"/>
    <lineage>
        <taxon>Eukaryota</taxon>
        <taxon>Fungi</taxon>
        <taxon>Dikarya</taxon>
        <taxon>Basidiomycota</taxon>
        <taxon>Agaricomycotina</taxon>
        <taxon>Agaricomycetes</taxon>
        <taxon>Agaricomycetidae</taxon>
        <taxon>Agaricales</taxon>
        <taxon>Marasmiineae</taxon>
        <taxon>Mycenaceae</taxon>
        <taxon>Mycena</taxon>
    </lineage>
</organism>
<name>A0AAD6Z504_9AGAR</name>
<sequence length="539" mass="62361">MDISSEWVILHRIALLTRIEPLWFHCCPNSCIAYTLQHSNLSHFPYPDCREARYTPAGTPRRLFCYLPLIPRLQGLFSNPKTVEELLYRHRYQSRHDEVSDNLRKKKVTVDGRELAHCYFSGKYDIALGVCMDSYLLVDRRRKGPSATPILLQNYNIRPAVRTHLSREICVGDSHSFLFPFEDECVLLAAGIPTYDCVSAAVFDLHAYTIFGMGDILAVEKLLNTKGHNGIRNISGGDTIYYIPLTHPDLPGEPRRSWNPTNLPLRHHDDFIDITNRLQTLKLVKDRKQLTFHEGINGLPAPQRVGSMDFARSSPWDIMHLFFENIVPNLVKLWSGKFKHLDVGSEDYEIDSDVWDEIWAETVDAVEHIPAQFAWCFWFVYLVPILLKGRFKHSKYHDHLCELTYIIKTCIAFTITHAEIADLRRRIIAWMRTYECYYYQYQEDRLSTCTLTVHGLIHDGQPGLSSWNWYCGFLKGALRSKQLPWANMNNTILHGAYLEQLSAQFDVEKELASPLYRVNGLPSTEQRFDLCSSDPQMVL</sequence>
<dbReference type="EMBL" id="JARIHO010000088">
    <property type="protein sequence ID" value="KAJ7307666.1"/>
    <property type="molecule type" value="Genomic_DNA"/>
</dbReference>
<dbReference type="Proteomes" id="UP001218218">
    <property type="component" value="Unassembled WGS sequence"/>
</dbReference>
<protein>
    <submittedName>
        <fullName evidence="1">Uncharacterized protein</fullName>
    </submittedName>
</protein>
<evidence type="ECO:0000313" key="1">
    <source>
        <dbReference type="EMBL" id="KAJ7307666.1"/>
    </source>
</evidence>
<reference evidence="1" key="1">
    <citation type="submission" date="2023-03" db="EMBL/GenBank/DDBJ databases">
        <title>Massive genome expansion in bonnet fungi (Mycena s.s.) driven by repeated elements and novel gene families across ecological guilds.</title>
        <authorList>
            <consortium name="Lawrence Berkeley National Laboratory"/>
            <person name="Harder C.B."/>
            <person name="Miyauchi S."/>
            <person name="Viragh M."/>
            <person name="Kuo A."/>
            <person name="Thoen E."/>
            <person name="Andreopoulos B."/>
            <person name="Lu D."/>
            <person name="Skrede I."/>
            <person name="Drula E."/>
            <person name="Henrissat B."/>
            <person name="Morin E."/>
            <person name="Kohler A."/>
            <person name="Barry K."/>
            <person name="LaButti K."/>
            <person name="Morin E."/>
            <person name="Salamov A."/>
            <person name="Lipzen A."/>
            <person name="Mereny Z."/>
            <person name="Hegedus B."/>
            <person name="Baldrian P."/>
            <person name="Stursova M."/>
            <person name="Weitz H."/>
            <person name="Taylor A."/>
            <person name="Grigoriev I.V."/>
            <person name="Nagy L.G."/>
            <person name="Martin F."/>
            <person name="Kauserud H."/>
        </authorList>
    </citation>
    <scope>NUCLEOTIDE SEQUENCE</scope>
    <source>
        <strain evidence="1">CBHHK002</strain>
    </source>
</reference>
<comment type="caution">
    <text evidence="1">The sequence shown here is derived from an EMBL/GenBank/DDBJ whole genome shotgun (WGS) entry which is preliminary data.</text>
</comment>
<accession>A0AAD6Z504</accession>
<evidence type="ECO:0000313" key="2">
    <source>
        <dbReference type="Proteomes" id="UP001218218"/>
    </source>
</evidence>
<gene>
    <name evidence="1" type="ORF">DFH08DRAFT_927436</name>
</gene>
<keyword evidence="2" id="KW-1185">Reference proteome</keyword>
<dbReference type="AlphaFoldDB" id="A0AAD6Z504"/>
<proteinExistence type="predicted"/>